<dbReference type="Proteomes" id="UP001550044">
    <property type="component" value="Unassembled WGS sequence"/>
</dbReference>
<name>A0ABV2ULX6_9ACTN</name>
<comment type="caution">
    <text evidence="1">The sequence shown here is derived from an EMBL/GenBank/DDBJ whole genome shotgun (WGS) entry which is preliminary data.</text>
</comment>
<dbReference type="SUPFAM" id="SSF81296">
    <property type="entry name" value="E set domains"/>
    <property type="match status" value="1"/>
</dbReference>
<organism evidence="1 2">
    <name type="scientific">Streptomyces sp. 900116325</name>
    <dbReference type="NCBI Taxonomy" id="3154295"/>
    <lineage>
        <taxon>Bacteria</taxon>
        <taxon>Bacillati</taxon>
        <taxon>Actinomycetota</taxon>
        <taxon>Actinomycetes</taxon>
        <taxon>Kitasatosporales</taxon>
        <taxon>Streptomycetaceae</taxon>
        <taxon>Streptomyces</taxon>
    </lineage>
</organism>
<dbReference type="RefSeq" id="WP_356504787.1">
    <property type="nucleotide sequence ID" value="NZ_JBEXEF010000131.1"/>
</dbReference>
<dbReference type="Gene3D" id="2.60.40.10">
    <property type="entry name" value="Immunoglobulins"/>
    <property type="match status" value="1"/>
</dbReference>
<protein>
    <submittedName>
        <fullName evidence="1">Uncharacterized protein</fullName>
    </submittedName>
</protein>
<reference evidence="1 2" key="1">
    <citation type="submission" date="2024-06" db="EMBL/GenBank/DDBJ databases">
        <title>The Natural Products Discovery Center: Release of the First 8490 Sequenced Strains for Exploring Actinobacteria Biosynthetic Diversity.</title>
        <authorList>
            <person name="Kalkreuter E."/>
            <person name="Kautsar S.A."/>
            <person name="Yang D."/>
            <person name="Bader C.D."/>
            <person name="Teijaro C.N."/>
            <person name="Fluegel L."/>
            <person name="Davis C.M."/>
            <person name="Simpson J.R."/>
            <person name="Lauterbach L."/>
            <person name="Steele A.D."/>
            <person name="Gui C."/>
            <person name="Meng S."/>
            <person name="Li G."/>
            <person name="Viehrig K."/>
            <person name="Ye F."/>
            <person name="Su P."/>
            <person name="Kiefer A.F."/>
            <person name="Nichols A."/>
            <person name="Cepeda A.J."/>
            <person name="Yan W."/>
            <person name="Fan B."/>
            <person name="Jiang Y."/>
            <person name="Adhikari A."/>
            <person name="Zheng C.-J."/>
            <person name="Schuster L."/>
            <person name="Cowan T.M."/>
            <person name="Smanski M.J."/>
            <person name="Chevrette M.G."/>
            <person name="De Carvalho L.P.S."/>
            <person name="Shen B."/>
        </authorList>
    </citation>
    <scope>NUCLEOTIDE SEQUENCE [LARGE SCALE GENOMIC DNA]</scope>
    <source>
        <strain evidence="1 2">NPDC005137</strain>
    </source>
</reference>
<evidence type="ECO:0000313" key="2">
    <source>
        <dbReference type="Proteomes" id="UP001550044"/>
    </source>
</evidence>
<sequence>MINSTTVSAVTPPGNAGAVDVVVSTTGGSATAAAGFTYVAGAGI</sequence>
<evidence type="ECO:0000313" key="1">
    <source>
        <dbReference type="EMBL" id="MET8438849.1"/>
    </source>
</evidence>
<accession>A0ABV2ULX6</accession>
<proteinExistence type="predicted"/>
<dbReference type="EMBL" id="JBEXIP010000074">
    <property type="protein sequence ID" value="MET8438849.1"/>
    <property type="molecule type" value="Genomic_DNA"/>
</dbReference>
<keyword evidence="2" id="KW-1185">Reference proteome</keyword>
<gene>
    <name evidence="1" type="ORF">ABZV61_40520</name>
</gene>
<dbReference type="InterPro" id="IPR013783">
    <property type="entry name" value="Ig-like_fold"/>
</dbReference>
<dbReference type="InterPro" id="IPR014756">
    <property type="entry name" value="Ig_E-set"/>
</dbReference>